<dbReference type="Pfam" id="PF05708">
    <property type="entry name" value="Peptidase_C92"/>
    <property type="match status" value="1"/>
</dbReference>
<name>A0ABU1AYA9_9BACT</name>
<gene>
    <name evidence="1" type="ORF">QEH52_16605</name>
</gene>
<dbReference type="Proteomes" id="UP001225316">
    <property type="component" value="Unassembled WGS sequence"/>
</dbReference>
<dbReference type="EMBL" id="JARXHW010000054">
    <property type="protein sequence ID" value="MDQ8209149.1"/>
    <property type="molecule type" value="Genomic_DNA"/>
</dbReference>
<comment type="caution">
    <text evidence="1">The sequence shown here is derived from an EMBL/GenBank/DDBJ whole genome shotgun (WGS) entry which is preliminary data.</text>
</comment>
<keyword evidence="2" id="KW-1185">Reference proteome</keyword>
<dbReference type="InterPro" id="IPR024453">
    <property type="entry name" value="Peptidase_C92"/>
</dbReference>
<sequence length="192" mass="21623">MMDPQIHTGDLLLCSGSGWFSKMIQAATASRWSHVALVLRLDAFDRIMLLESVEPIGVRTVPLKQYLENYDQKGNRYPGEMQIMRHRDFEARVHQDRLATLGRFAVDRFGYPYDGQQIAEIAARITLNRMAPDIMDQFPPPLQTDAPQAYICSEYVAACYAQIGLKIPAGTFGFTAPADFAQHEAIDLIKTL</sequence>
<evidence type="ECO:0000313" key="1">
    <source>
        <dbReference type="EMBL" id="MDQ8209149.1"/>
    </source>
</evidence>
<dbReference type="RefSeq" id="WP_308951975.1">
    <property type="nucleotide sequence ID" value="NZ_JARXHW010000054.1"/>
</dbReference>
<proteinExistence type="predicted"/>
<evidence type="ECO:0000313" key="2">
    <source>
        <dbReference type="Proteomes" id="UP001225316"/>
    </source>
</evidence>
<reference evidence="1 2" key="1">
    <citation type="submission" date="2023-04" db="EMBL/GenBank/DDBJ databases">
        <title>A novel bacteria isolated from coastal sediment.</title>
        <authorList>
            <person name="Liu X.-J."/>
            <person name="Du Z.-J."/>
        </authorList>
    </citation>
    <scope>NUCLEOTIDE SEQUENCE [LARGE SCALE GENOMIC DNA]</scope>
    <source>
        <strain evidence="1 2">SDUM461003</strain>
    </source>
</reference>
<organism evidence="1 2">
    <name type="scientific">Thalassobacterium maritimum</name>
    <dbReference type="NCBI Taxonomy" id="3041265"/>
    <lineage>
        <taxon>Bacteria</taxon>
        <taxon>Pseudomonadati</taxon>
        <taxon>Verrucomicrobiota</taxon>
        <taxon>Opitutia</taxon>
        <taxon>Puniceicoccales</taxon>
        <taxon>Coraliomargaritaceae</taxon>
        <taxon>Thalassobacterium</taxon>
    </lineage>
</organism>
<dbReference type="Gene3D" id="3.90.1720.10">
    <property type="entry name" value="endopeptidase domain like (from Nostoc punctiforme)"/>
    <property type="match status" value="1"/>
</dbReference>
<accession>A0ABU1AYA9</accession>
<dbReference type="InterPro" id="IPR038765">
    <property type="entry name" value="Papain-like_cys_pep_sf"/>
</dbReference>
<protein>
    <submittedName>
        <fullName evidence="1">YiiX/YebB-like N1pC/P60 family cysteine hydrolase</fullName>
    </submittedName>
</protein>
<dbReference type="SUPFAM" id="SSF54001">
    <property type="entry name" value="Cysteine proteinases"/>
    <property type="match status" value="1"/>
</dbReference>